<reference evidence="2" key="1">
    <citation type="journal article" date="2023" name="Plant J.">
        <title>The genome of the king protea, Protea cynaroides.</title>
        <authorList>
            <person name="Chang J."/>
            <person name="Duong T.A."/>
            <person name="Schoeman C."/>
            <person name="Ma X."/>
            <person name="Roodt D."/>
            <person name="Barker N."/>
            <person name="Li Z."/>
            <person name="Van de Peer Y."/>
            <person name="Mizrachi E."/>
        </authorList>
    </citation>
    <scope>NUCLEOTIDE SEQUENCE</scope>
    <source>
        <tissue evidence="2">Young leaves</tissue>
    </source>
</reference>
<organism evidence="2 3">
    <name type="scientific">Protea cynaroides</name>
    <dbReference type="NCBI Taxonomy" id="273540"/>
    <lineage>
        <taxon>Eukaryota</taxon>
        <taxon>Viridiplantae</taxon>
        <taxon>Streptophyta</taxon>
        <taxon>Embryophyta</taxon>
        <taxon>Tracheophyta</taxon>
        <taxon>Spermatophyta</taxon>
        <taxon>Magnoliopsida</taxon>
        <taxon>Proteales</taxon>
        <taxon>Proteaceae</taxon>
        <taxon>Protea</taxon>
    </lineage>
</organism>
<dbReference type="Proteomes" id="UP001141806">
    <property type="component" value="Unassembled WGS sequence"/>
</dbReference>
<comment type="caution">
    <text evidence="2">The sequence shown here is derived from an EMBL/GenBank/DDBJ whole genome shotgun (WGS) entry which is preliminary data.</text>
</comment>
<protein>
    <submittedName>
        <fullName evidence="2">Uncharacterized protein</fullName>
    </submittedName>
</protein>
<dbReference type="EMBL" id="JAMYWD010000012">
    <property type="protein sequence ID" value="KAJ4950610.1"/>
    <property type="molecule type" value="Genomic_DNA"/>
</dbReference>
<dbReference type="AlphaFoldDB" id="A0A9Q0GNE3"/>
<feature type="region of interest" description="Disordered" evidence="1">
    <location>
        <begin position="56"/>
        <end position="76"/>
    </location>
</feature>
<sequence>MKRSLGLPVYKIPISFNVPREITYGPHKDHHVSPNPQVGNVGRHRHNMESWADIADEPNDESEEEEGQFVSGVNTTDNVPMHSVGDVLRMSESENSLSENDLNNGSQKSRTELEADVIRSPLGAFGGGIEIVYPDVNAIDVALLGLGGTFMEVAKKPQLGLRVGGRNMGTF</sequence>
<evidence type="ECO:0000256" key="1">
    <source>
        <dbReference type="SAM" id="MobiDB-lite"/>
    </source>
</evidence>
<feature type="compositionally biased region" description="Low complexity" evidence="1">
    <location>
        <begin position="93"/>
        <end position="104"/>
    </location>
</feature>
<gene>
    <name evidence="2" type="ORF">NE237_027442</name>
</gene>
<name>A0A9Q0GNE3_9MAGN</name>
<feature type="compositionally biased region" description="Acidic residues" evidence="1">
    <location>
        <begin position="56"/>
        <end position="67"/>
    </location>
</feature>
<keyword evidence="3" id="KW-1185">Reference proteome</keyword>
<accession>A0A9Q0GNE3</accession>
<evidence type="ECO:0000313" key="3">
    <source>
        <dbReference type="Proteomes" id="UP001141806"/>
    </source>
</evidence>
<evidence type="ECO:0000313" key="2">
    <source>
        <dbReference type="EMBL" id="KAJ4950610.1"/>
    </source>
</evidence>
<feature type="region of interest" description="Disordered" evidence="1">
    <location>
        <begin position="91"/>
        <end position="110"/>
    </location>
</feature>
<proteinExistence type="predicted"/>